<dbReference type="Proteomes" id="UP000003465">
    <property type="component" value="Unassembled WGS sequence"/>
</dbReference>
<reference evidence="2 3" key="1">
    <citation type="journal article" date="2011" name="PLoS Pathog.">
        <title>Dynamic evolution of pathogenicity revealed by sequencing and comparative genomics of 19 Pseudomonas syringae isolates.</title>
        <authorList>
            <person name="Baltrus D.A."/>
            <person name="Nishimura M.T."/>
            <person name="Romanchuk A."/>
            <person name="Chang J.H."/>
            <person name="Mukhtar M.S."/>
            <person name="Cherkis K."/>
            <person name="Roach J."/>
            <person name="Grant S.R."/>
            <person name="Jones C.D."/>
            <person name="Dangl J.L."/>
        </authorList>
    </citation>
    <scope>NUCLEOTIDE SEQUENCE [LARGE SCALE GENOMIC DNA]</scope>
    <source>
        <strain evidence="2 3">301020</strain>
    </source>
</reference>
<dbReference type="InterPro" id="IPR024467">
    <property type="entry name" value="Xre/MbcA/ParS-like_toxin-bd"/>
</dbReference>
<proteinExistence type="predicted"/>
<evidence type="ECO:0000259" key="1">
    <source>
        <dbReference type="Pfam" id="PF09722"/>
    </source>
</evidence>
<dbReference type="Pfam" id="PF09722">
    <property type="entry name" value="Xre_MbcA_ParS_C"/>
    <property type="match status" value="1"/>
</dbReference>
<gene>
    <name evidence="2" type="ORF">PSYMO_19293</name>
</gene>
<accession>A0A656GCM5</accession>
<name>A0A656GCM5_PSEA0</name>
<evidence type="ECO:0000313" key="3">
    <source>
        <dbReference type="Proteomes" id="UP000003465"/>
    </source>
</evidence>
<protein>
    <recommendedName>
        <fullName evidence="1">Antitoxin Xre/MbcA/ParS-like toxin-binding domain-containing protein</fullName>
    </recommendedName>
</protein>
<evidence type="ECO:0000313" key="2">
    <source>
        <dbReference type="EMBL" id="EGH23488.1"/>
    </source>
</evidence>
<dbReference type="AlphaFoldDB" id="A0A656GCM5"/>
<sequence length="227" mass="26118">MHSSFSGEGQHTMTTIDERTKSVVGAGEFLEELSRDRLLPEHILRQAKQLLRHYPSAQDIWRAGRLEIIRQEEIGRFRDISISLYPALAIWTCCEPFFCDAKEHERHGYRQSVHLATDLSHRDEAGNKLSNTESLVIGIPPIYPQVCWPVARFRKGCLSADYQCFVARREQTLVYASKVFGSPELARYWLEKPALGLEKREPCRLLSSDPGYVIVMKFLAKIEYGIY</sequence>
<comment type="caution">
    <text evidence="2">The sequence shown here is derived from an EMBL/GenBank/DDBJ whole genome shotgun (WGS) entry which is preliminary data.</text>
</comment>
<dbReference type="NCBIfam" id="NF041728">
    <property type="entry name" value="BPSL0761_fam"/>
    <property type="match status" value="1"/>
</dbReference>
<organism evidence="2 3">
    <name type="scientific">Pseudomonas amygdali pv. mori str. 301020</name>
    <dbReference type="NCBI Taxonomy" id="629261"/>
    <lineage>
        <taxon>Bacteria</taxon>
        <taxon>Pseudomonadati</taxon>
        <taxon>Pseudomonadota</taxon>
        <taxon>Gammaproteobacteria</taxon>
        <taxon>Pseudomonadales</taxon>
        <taxon>Pseudomonadaceae</taxon>
        <taxon>Pseudomonas</taxon>
        <taxon>Pseudomonas amygdali</taxon>
    </lineage>
</organism>
<dbReference type="InterPro" id="IPR049723">
    <property type="entry name" value="BPSL0761-like"/>
</dbReference>
<dbReference type="EMBL" id="AEAG01000745">
    <property type="protein sequence ID" value="EGH23488.1"/>
    <property type="molecule type" value="Genomic_DNA"/>
</dbReference>
<feature type="domain" description="Antitoxin Xre/MbcA/ParS-like toxin-binding" evidence="1">
    <location>
        <begin position="178"/>
        <end position="225"/>
    </location>
</feature>